<feature type="compositionally biased region" description="Polar residues" evidence="7">
    <location>
        <begin position="171"/>
        <end position="183"/>
    </location>
</feature>
<evidence type="ECO:0000256" key="4">
    <source>
        <dbReference type="ARBA" id="ARBA00022701"/>
    </source>
</evidence>
<evidence type="ECO:0000256" key="5">
    <source>
        <dbReference type="ARBA" id="ARBA00023212"/>
    </source>
</evidence>
<feature type="region of interest" description="Disordered" evidence="7">
    <location>
        <begin position="288"/>
        <end position="420"/>
    </location>
</feature>
<keyword evidence="4" id="KW-0493">Microtubule</keyword>
<feature type="domain" description="TPX2 C-terminal" evidence="9">
    <location>
        <begin position="230"/>
        <end position="306"/>
    </location>
</feature>
<evidence type="ECO:0000256" key="7">
    <source>
        <dbReference type="SAM" id="MobiDB-lite"/>
    </source>
</evidence>
<evidence type="ECO:0000256" key="6">
    <source>
        <dbReference type="SAM" id="Coils"/>
    </source>
</evidence>
<protein>
    <recommendedName>
        <fullName evidence="9">TPX2 C-terminal domain-containing protein</fullName>
    </recommendedName>
</protein>
<gene>
    <name evidence="10" type="ORF">SSX86_001165</name>
</gene>
<dbReference type="Pfam" id="PF06886">
    <property type="entry name" value="TPX2"/>
    <property type="match status" value="1"/>
</dbReference>
<name>A0AAP0DYI6_9ASTR</name>
<comment type="caution">
    <text evidence="10">The sequence shown here is derived from an EMBL/GenBank/DDBJ whole genome shotgun (WGS) entry which is preliminary data.</text>
</comment>
<evidence type="ECO:0000256" key="2">
    <source>
        <dbReference type="ARBA" id="ARBA00005885"/>
    </source>
</evidence>
<feature type="compositionally biased region" description="Polar residues" evidence="7">
    <location>
        <begin position="390"/>
        <end position="399"/>
    </location>
</feature>
<accession>A0AAP0DYI6</accession>
<evidence type="ECO:0000256" key="1">
    <source>
        <dbReference type="ARBA" id="ARBA00004245"/>
    </source>
</evidence>
<dbReference type="InterPro" id="IPR044833">
    <property type="entry name" value="WDL5/6"/>
</dbReference>
<sequence>MKKCRLGFQIHLCYLFLSLDHAVKAMAEVDHPMVVSGNGIDHDDVEEQFSNYSEEDDSMEIIARIPNYDCETKEGNGSLTESFGEQAEESNDLNGFKELQVKDTADSSAPPKCETESGNSLGHKDGIKIKVDGKNAKKSTSLKSGSVPIEKKSLNSKPAIVQVKAHLTKQPGKSDSQASTTNEGVMEKVRVKPVKTVHGSTTEGRAHSPESSTTGDEKPQRHGTLPAYSFSFRCNERAEKRKEFYSKLEEKIHAKEEEKNTLQAKTKEHQEAEIKMLRKSLMFKATPMPSFYHETPPKTELKKIPTTRPKSPKLGRKKDSSTAEMEVNGGTTFRPRLSLDAKKSLNNKTAAKALSPVPTRKPARKSLPKLPSEKVKLPSDLKDSKEVCPSETTISSDETNVLEPVKDSSNVQEAENENAN</sequence>
<organism evidence="10 11">
    <name type="scientific">Deinandra increscens subsp. villosa</name>
    <dbReference type="NCBI Taxonomy" id="3103831"/>
    <lineage>
        <taxon>Eukaryota</taxon>
        <taxon>Viridiplantae</taxon>
        <taxon>Streptophyta</taxon>
        <taxon>Embryophyta</taxon>
        <taxon>Tracheophyta</taxon>
        <taxon>Spermatophyta</taxon>
        <taxon>Magnoliopsida</taxon>
        <taxon>eudicotyledons</taxon>
        <taxon>Gunneridae</taxon>
        <taxon>Pentapetalae</taxon>
        <taxon>asterids</taxon>
        <taxon>campanulids</taxon>
        <taxon>Asterales</taxon>
        <taxon>Asteraceae</taxon>
        <taxon>Asteroideae</taxon>
        <taxon>Heliantheae alliance</taxon>
        <taxon>Madieae</taxon>
        <taxon>Madiinae</taxon>
        <taxon>Deinandra</taxon>
    </lineage>
</organism>
<feature type="region of interest" description="Disordered" evidence="7">
    <location>
        <begin position="102"/>
        <end position="231"/>
    </location>
</feature>
<feature type="compositionally biased region" description="Basic and acidic residues" evidence="7">
    <location>
        <begin position="371"/>
        <end position="388"/>
    </location>
</feature>
<comment type="similarity">
    <text evidence="2">Belongs to the TPX2 family.</text>
</comment>
<evidence type="ECO:0000256" key="8">
    <source>
        <dbReference type="SAM" id="SignalP"/>
    </source>
</evidence>
<dbReference type="PANTHER" id="PTHR31358">
    <property type="entry name" value="PROTEIN WVD2-LIKE 4"/>
    <property type="match status" value="1"/>
</dbReference>
<keyword evidence="11" id="KW-1185">Reference proteome</keyword>
<feature type="compositionally biased region" description="Basic and acidic residues" evidence="7">
    <location>
        <begin position="122"/>
        <end position="135"/>
    </location>
</feature>
<dbReference type="GO" id="GO:0005874">
    <property type="term" value="C:microtubule"/>
    <property type="evidence" value="ECO:0007669"/>
    <property type="project" value="UniProtKB-KW"/>
</dbReference>
<dbReference type="Proteomes" id="UP001408789">
    <property type="component" value="Unassembled WGS sequence"/>
</dbReference>
<comment type="subcellular location">
    <subcellularLocation>
        <location evidence="1">Cytoplasm</location>
        <location evidence="1">Cytoskeleton</location>
    </subcellularLocation>
</comment>
<feature type="chain" id="PRO_5042836494" description="TPX2 C-terminal domain-containing protein" evidence="8">
    <location>
        <begin position="28"/>
        <end position="420"/>
    </location>
</feature>
<evidence type="ECO:0000256" key="3">
    <source>
        <dbReference type="ARBA" id="ARBA00022490"/>
    </source>
</evidence>
<dbReference type="InterPro" id="IPR027329">
    <property type="entry name" value="TPX2_C"/>
</dbReference>
<dbReference type="EMBL" id="JBCNJP010000003">
    <property type="protein sequence ID" value="KAK9079493.1"/>
    <property type="molecule type" value="Genomic_DNA"/>
</dbReference>
<feature type="compositionally biased region" description="Polar residues" evidence="7">
    <location>
        <begin position="198"/>
        <end position="214"/>
    </location>
</feature>
<dbReference type="GO" id="GO:0008017">
    <property type="term" value="F:microtubule binding"/>
    <property type="evidence" value="ECO:0007669"/>
    <property type="project" value="InterPro"/>
</dbReference>
<evidence type="ECO:0000313" key="10">
    <source>
        <dbReference type="EMBL" id="KAK9079493.1"/>
    </source>
</evidence>
<dbReference type="AlphaFoldDB" id="A0AAP0DYI6"/>
<keyword evidence="8" id="KW-0732">Signal</keyword>
<evidence type="ECO:0000313" key="11">
    <source>
        <dbReference type="Proteomes" id="UP001408789"/>
    </source>
</evidence>
<reference evidence="10 11" key="1">
    <citation type="submission" date="2024-04" db="EMBL/GenBank/DDBJ databases">
        <title>The reference genome of an endangered Asteraceae, Deinandra increscens subsp. villosa, native to the Central Coast of California.</title>
        <authorList>
            <person name="Guilliams M."/>
            <person name="Hasenstab-Lehman K."/>
            <person name="Meyer R."/>
            <person name="Mcevoy S."/>
        </authorList>
    </citation>
    <scope>NUCLEOTIDE SEQUENCE [LARGE SCALE GENOMIC DNA]</scope>
    <source>
        <tissue evidence="10">Leaf</tissue>
    </source>
</reference>
<proteinExistence type="inferred from homology"/>
<feature type="coiled-coil region" evidence="6">
    <location>
        <begin position="245"/>
        <end position="275"/>
    </location>
</feature>
<keyword evidence="6" id="KW-0175">Coiled coil</keyword>
<feature type="signal peptide" evidence="8">
    <location>
        <begin position="1"/>
        <end position="27"/>
    </location>
</feature>
<dbReference type="PANTHER" id="PTHR31358:SF29">
    <property type="entry name" value="PROTEIN WVD2-LIKE 5-RELATED"/>
    <property type="match status" value="1"/>
</dbReference>
<keyword evidence="5" id="KW-0206">Cytoskeleton</keyword>
<keyword evidence="3" id="KW-0963">Cytoplasm</keyword>
<evidence type="ECO:0000259" key="9">
    <source>
        <dbReference type="Pfam" id="PF06886"/>
    </source>
</evidence>
<feature type="compositionally biased region" description="Polar residues" evidence="7">
    <location>
        <begin position="407"/>
        <end position="420"/>
    </location>
</feature>